<dbReference type="EMBL" id="VVIW01000031">
    <property type="protein sequence ID" value="NHZ44384.1"/>
    <property type="molecule type" value="Genomic_DNA"/>
</dbReference>
<evidence type="ECO:0000259" key="11">
    <source>
        <dbReference type="PROSITE" id="PS50109"/>
    </source>
</evidence>
<evidence type="ECO:0000256" key="5">
    <source>
        <dbReference type="ARBA" id="ARBA00022741"/>
    </source>
</evidence>
<dbReference type="CDD" id="cd18774">
    <property type="entry name" value="PDC2_HK_sensor"/>
    <property type="match status" value="1"/>
</dbReference>
<feature type="transmembrane region" description="Helical" evidence="10">
    <location>
        <begin position="278"/>
        <end position="300"/>
    </location>
</feature>
<accession>A0ABX0MAZ7</accession>
<dbReference type="PROSITE" id="PS50109">
    <property type="entry name" value="HIS_KIN"/>
    <property type="match status" value="1"/>
</dbReference>
<keyword evidence="10" id="KW-0472">Membrane</keyword>
<dbReference type="PRINTS" id="PR00344">
    <property type="entry name" value="BCTRLSENSOR"/>
</dbReference>
<organism evidence="13 14">
    <name type="scientific">Massilia aquatica</name>
    <dbReference type="NCBI Taxonomy" id="2609000"/>
    <lineage>
        <taxon>Bacteria</taxon>
        <taxon>Pseudomonadati</taxon>
        <taxon>Pseudomonadota</taxon>
        <taxon>Betaproteobacteria</taxon>
        <taxon>Burkholderiales</taxon>
        <taxon>Oxalobacteraceae</taxon>
        <taxon>Telluria group</taxon>
        <taxon>Massilia</taxon>
    </lineage>
</organism>
<keyword evidence="7" id="KW-0067">ATP-binding</keyword>
<evidence type="ECO:0000256" key="1">
    <source>
        <dbReference type="ARBA" id="ARBA00000085"/>
    </source>
</evidence>
<feature type="domain" description="Response regulatory" evidence="12">
    <location>
        <begin position="634"/>
        <end position="745"/>
    </location>
</feature>
<dbReference type="PANTHER" id="PTHR43065">
    <property type="entry name" value="SENSOR HISTIDINE KINASE"/>
    <property type="match status" value="1"/>
</dbReference>
<evidence type="ECO:0000256" key="8">
    <source>
        <dbReference type="ARBA" id="ARBA00023012"/>
    </source>
</evidence>
<feature type="transmembrane region" description="Helical" evidence="10">
    <location>
        <begin position="20"/>
        <end position="39"/>
    </location>
</feature>
<evidence type="ECO:0000256" key="7">
    <source>
        <dbReference type="ARBA" id="ARBA00022840"/>
    </source>
</evidence>
<keyword evidence="6" id="KW-0418">Kinase</keyword>
<dbReference type="CDD" id="cd00082">
    <property type="entry name" value="HisKA"/>
    <property type="match status" value="1"/>
</dbReference>
<dbReference type="InterPro" id="IPR036097">
    <property type="entry name" value="HisK_dim/P_sf"/>
</dbReference>
<dbReference type="Proteomes" id="UP000819052">
    <property type="component" value="Unassembled WGS sequence"/>
</dbReference>
<dbReference type="InterPro" id="IPR005467">
    <property type="entry name" value="His_kinase_dom"/>
</dbReference>
<evidence type="ECO:0000256" key="6">
    <source>
        <dbReference type="ARBA" id="ARBA00022777"/>
    </source>
</evidence>
<proteinExistence type="predicted"/>
<dbReference type="EC" id="2.7.13.3" evidence="2"/>
<dbReference type="PANTHER" id="PTHR43065:SF46">
    <property type="entry name" value="C4-DICARBOXYLATE TRANSPORT SENSOR PROTEIN DCTB"/>
    <property type="match status" value="1"/>
</dbReference>
<dbReference type="InterPro" id="IPR004358">
    <property type="entry name" value="Sig_transdc_His_kin-like_C"/>
</dbReference>
<dbReference type="InterPro" id="IPR011006">
    <property type="entry name" value="CheY-like_superfamily"/>
</dbReference>
<dbReference type="SUPFAM" id="SSF55874">
    <property type="entry name" value="ATPase domain of HSP90 chaperone/DNA topoisomerase II/histidine kinase"/>
    <property type="match status" value="1"/>
</dbReference>
<dbReference type="PROSITE" id="PS50110">
    <property type="entry name" value="RESPONSE_REGULATORY"/>
    <property type="match status" value="1"/>
</dbReference>
<feature type="domain" description="Histidine kinase" evidence="11">
    <location>
        <begin position="391"/>
        <end position="609"/>
    </location>
</feature>
<dbReference type="SUPFAM" id="SSF52172">
    <property type="entry name" value="CheY-like"/>
    <property type="match status" value="1"/>
</dbReference>
<dbReference type="Gene3D" id="1.10.287.130">
    <property type="match status" value="1"/>
</dbReference>
<evidence type="ECO:0000259" key="12">
    <source>
        <dbReference type="PROSITE" id="PS50110"/>
    </source>
</evidence>
<dbReference type="SUPFAM" id="SSF47384">
    <property type="entry name" value="Homodimeric domain of signal transducing histidine kinase"/>
    <property type="match status" value="1"/>
</dbReference>
<evidence type="ECO:0000256" key="10">
    <source>
        <dbReference type="SAM" id="Phobius"/>
    </source>
</evidence>
<comment type="catalytic activity">
    <reaction evidence="1">
        <text>ATP + protein L-histidine = ADP + protein N-phospho-L-histidine.</text>
        <dbReference type="EC" id="2.7.13.3"/>
    </reaction>
</comment>
<dbReference type="InterPro" id="IPR036890">
    <property type="entry name" value="HATPase_C_sf"/>
</dbReference>
<keyword evidence="5" id="KW-0547">Nucleotide-binding</keyword>
<evidence type="ECO:0000256" key="4">
    <source>
        <dbReference type="ARBA" id="ARBA00022679"/>
    </source>
</evidence>
<evidence type="ECO:0000256" key="2">
    <source>
        <dbReference type="ARBA" id="ARBA00012438"/>
    </source>
</evidence>
<keyword evidence="10" id="KW-1133">Transmembrane helix</keyword>
<keyword evidence="10" id="KW-0812">Transmembrane</keyword>
<reference evidence="13 14" key="1">
    <citation type="submission" date="2019-09" db="EMBL/GenBank/DDBJ databases">
        <title>Taxonomy of Antarctic Massilia spp.: description of Massilia rubra sp. nov., Massilia aquatica sp. nov., Massilia mucilaginosa sp. nov., Massilia frigida sp. nov. isolated from streams, lakes and regoliths.</title>
        <authorList>
            <person name="Holochova P."/>
            <person name="Sedlacek I."/>
            <person name="Kralova S."/>
            <person name="Maslanova I."/>
            <person name="Busse H.-J."/>
            <person name="Stankova E."/>
            <person name="Vrbovska V."/>
            <person name="Kovarovic V."/>
            <person name="Bartak M."/>
            <person name="Svec P."/>
            <person name="Pantucek R."/>
        </authorList>
    </citation>
    <scope>NUCLEOTIDE SEQUENCE [LARGE SCALE GENOMIC DNA]</scope>
    <source>
        <strain evidence="13 14">CCM 8693</strain>
    </source>
</reference>
<dbReference type="SMART" id="SM00387">
    <property type="entry name" value="HATPase_c"/>
    <property type="match status" value="1"/>
</dbReference>
<evidence type="ECO:0000313" key="13">
    <source>
        <dbReference type="EMBL" id="NHZ44384.1"/>
    </source>
</evidence>
<name>A0ABX0MAZ7_9BURK</name>
<keyword evidence="14" id="KW-1185">Reference proteome</keyword>
<dbReference type="SMART" id="SM00448">
    <property type="entry name" value="REC"/>
    <property type="match status" value="1"/>
</dbReference>
<dbReference type="Gene3D" id="3.30.565.10">
    <property type="entry name" value="Histidine kinase-like ATPase, C-terminal domain"/>
    <property type="match status" value="1"/>
</dbReference>
<keyword evidence="4" id="KW-0808">Transferase</keyword>
<dbReference type="InterPro" id="IPR003594">
    <property type="entry name" value="HATPase_dom"/>
</dbReference>
<evidence type="ECO:0000313" key="14">
    <source>
        <dbReference type="Proteomes" id="UP000819052"/>
    </source>
</evidence>
<dbReference type="Gene3D" id="3.40.50.2300">
    <property type="match status" value="1"/>
</dbReference>
<sequence length="752" mass="80107">MMALWPLVPMNIRNRLLKLVLAILIPAFVSATVAVWYVYDKQRVEQGERMAEAAHVMSLLIDKDLQTIEGTLRALATSPALDQPTLAQFHQQAASLPLKPNSTIVLSDLDGIRTLNTRVPFGADLPRTASAVHAYRQQAGARATVITDLFFAPIGKRHDFAVQVPVIRDGQVRQYLAMGVGAGNLQPLLMNTQLPAGWVGVIIDRRGTVIARTQHADRFVGKTVGEALLARILARQKTGIHFGVTLDGVHTAGYFTRSDTSGWTVVLNVPLAELRRPAVNAAIFLAAILVLVLGVVLAVAQRYAKRTAAPIEALLLAAQRMARGETVAHTPFGLMETDAVGLALSNASAEIARNKRELEGRVRDAVTSAERAQRALLQGQKLEALGRLTGGIAHDFNNVLQTLSAAVQLLQRTSDPQRLAWIAATCQKAIDRAAALTAQMRSFGRVQEVNLELVDLNRVVATVSPLLTSALPDSITLDIAIDQAVYPVRIDVLQFEMALLNLLINARDAIGASGKVRLSIANAAPGAPLDTLAAADFVRVRVADDGSGMSADVLARATEPFFTTKGPGSGSGLGLSQAYGFAEQSQGLLHIDSVPGHGTTVTIYLPRAEAPSARAAAPPAAMAQRDAPAPVRCSVLFVDDDALIREMMVPALSERGYRVRVATSGDDAVAALETGTAFDVVLSDIVMPGAVDGIALARIVRARFPATAVVLASGYTDKRIDLDAVRALAKPYSVDDAAAAIDAAWREQPAVR</sequence>
<keyword evidence="3 9" id="KW-0597">Phosphoprotein</keyword>
<feature type="modified residue" description="4-aspartylphosphate" evidence="9">
    <location>
        <position position="684"/>
    </location>
</feature>
<comment type="caution">
    <text evidence="13">The sequence shown here is derived from an EMBL/GenBank/DDBJ whole genome shotgun (WGS) entry which is preliminary data.</text>
</comment>
<evidence type="ECO:0000256" key="3">
    <source>
        <dbReference type="ARBA" id="ARBA00022553"/>
    </source>
</evidence>
<protein>
    <recommendedName>
        <fullName evidence="2">histidine kinase</fullName>
        <ecNumber evidence="2">2.7.13.3</ecNumber>
    </recommendedName>
</protein>
<gene>
    <name evidence="13" type="ORF">F1609_30115</name>
</gene>
<dbReference type="Gene3D" id="3.30.450.20">
    <property type="entry name" value="PAS domain"/>
    <property type="match status" value="1"/>
</dbReference>
<evidence type="ECO:0000256" key="9">
    <source>
        <dbReference type="PROSITE-ProRule" id="PRU00169"/>
    </source>
</evidence>
<dbReference type="InterPro" id="IPR001789">
    <property type="entry name" value="Sig_transdc_resp-reg_receiver"/>
</dbReference>
<dbReference type="Pfam" id="PF00072">
    <property type="entry name" value="Response_reg"/>
    <property type="match status" value="1"/>
</dbReference>
<dbReference type="InterPro" id="IPR003661">
    <property type="entry name" value="HisK_dim/P_dom"/>
</dbReference>
<dbReference type="Pfam" id="PF02518">
    <property type="entry name" value="HATPase_c"/>
    <property type="match status" value="1"/>
</dbReference>
<keyword evidence="8" id="KW-0902">Two-component regulatory system</keyword>